<name>A0A7W8QSB9_9ACTN</name>
<dbReference type="EMBL" id="JACHDB010000002">
    <property type="protein sequence ID" value="MBB5435695.1"/>
    <property type="molecule type" value="Genomic_DNA"/>
</dbReference>
<feature type="compositionally biased region" description="Low complexity" evidence="1">
    <location>
        <begin position="196"/>
        <end position="223"/>
    </location>
</feature>
<feature type="region of interest" description="Disordered" evidence="1">
    <location>
        <begin position="1"/>
        <end position="307"/>
    </location>
</feature>
<dbReference type="Proteomes" id="UP000572635">
    <property type="component" value="Unassembled WGS sequence"/>
</dbReference>
<gene>
    <name evidence="2" type="ORF">HDA36_005843</name>
</gene>
<dbReference type="AlphaFoldDB" id="A0A7W8QSB9"/>
<feature type="compositionally biased region" description="Low complexity" evidence="1">
    <location>
        <begin position="17"/>
        <end position="26"/>
    </location>
</feature>
<feature type="compositionally biased region" description="Low complexity" evidence="1">
    <location>
        <begin position="145"/>
        <end position="161"/>
    </location>
</feature>
<accession>A0A7W8QSB9</accession>
<evidence type="ECO:0000256" key="1">
    <source>
        <dbReference type="SAM" id="MobiDB-lite"/>
    </source>
</evidence>
<reference evidence="2 3" key="1">
    <citation type="submission" date="2020-08" db="EMBL/GenBank/DDBJ databases">
        <title>Sequencing the genomes of 1000 actinobacteria strains.</title>
        <authorList>
            <person name="Klenk H.-P."/>
        </authorList>
    </citation>
    <scope>NUCLEOTIDE SEQUENCE [LARGE SCALE GENOMIC DNA]</scope>
    <source>
        <strain evidence="2 3">DSM 44551</strain>
    </source>
</reference>
<proteinExistence type="predicted"/>
<feature type="compositionally biased region" description="Gly residues" evidence="1">
    <location>
        <begin position="272"/>
        <end position="286"/>
    </location>
</feature>
<protein>
    <submittedName>
        <fullName evidence="2">Uncharacterized protein</fullName>
    </submittedName>
</protein>
<evidence type="ECO:0000313" key="2">
    <source>
        <dbReference type="EMBL" id="MBB5435695.1"/>
    </source>
</evidence>
<evidence type="ECO:0000313" key="3">
    <source>
        <dbReference type="Proteomes" id="UP000572635"/>
    </source>
</evidence>
<organism evidence="2 3">
    <name type="scientific">Nocardiopsis composta</name>
    <dbReference type="NCBI Taxonomy" id="157465"/>
    <lineage>
        <taxon>Bacteria</taxon>
        <taxon>Bacillati</taxon>
        <taxon>Actinomycetota</taxon>
        <taxon>Actinomycetes</taxon>
        <taxon>Streptosporangiales</taxon>
        <taxon>Nocardiopsidaceae</taxon>
        <taxon>Nocardiopsis</taxon>
    </lineage>
</organism>
<keyword evidence="3" id="KW-1185">Reference proteome</keyword>
<comment type="caution">
    <text evidence="2">The sequence shown here is derived from an EMBL/GenBank/DDBJ whole genome shotgun (WGS) entry which is preliminary data.</text>
</comment>
<feature type="compositionally biased region" description="Low complexity" evidence="1">
    <location>
        <begin position="34"/>
        <end position="64"/>
    </location>
</feature>
<sequence>MEDGLQGGTGRERPRRPIAGAGPVDAGPGGIGGAAAMPARFRFGRRTGAGVRPRGVRVPRTTGGSDAPDPPKNRNPRACPQRRYDRDSCPTEPTENSVGRGLAFPPARGHRPPSAGVPAGRGPLTGTEPQRSMPAEERRRPAVEPSRAGRIPGSPPGSGSAPRPPRRRTPAPGGPPGSRAVLCAGSPLGPVVSGSPARALPPAVSAPRRPRGPAGRATRARPAADPPGGSPPVAAARATRWPPSGRPAATGPVRPVPPRCRPARHRDAPGYRSGGGMRRRPGGGLSSGRPGRAGCASRSRSPRRGRW</sequence>